<evidence type="ECO:0000259" key="3">
    <source>
        <dbReference type="PROSITE" id="PS50043"/>
    </source>
</evidence>
<dbReference type="Gene3D" id="3.40.50.300">
    <property type="entry name" value="P-loop containing nucleotide triphosphate hydrolases"/>
    <property type="match status" value="1"/>
</dbReference>
<evidence type="ECO:0000313" key="5">
    <source>
        <dbReference type="Proteomes" id="UP000597989"/>
    </source>
</evidence>
<dbReference type="PANTHER" id="PTHR16305:SF35">
    <property type="entry name" value="TRANSCRIPTIONAL ACTIVATOR DOMAIN"/>
    <property type="match status" value="1"/>
</dbReference>
<organism evidence="4 5">
    <name type="scientific">Saccharopolyspora thermophila</name>
    <dbReference type="NCBI Taxonomy" id="89367"/>
    <lineage>
        <taxon>Bacteria</taxon>
        <taxon>Bacillati</taxon>
        <taxon>Actinomycetota</taxon>
        <taxon>Actinomycetes</taxon>
        <taxon>Pseudonocardiales</taxon>
        <taxon>Pseudonocardiaceae</taxon>
        <taxon>Saccharopolyspora</taxon>
    </lineage>
</organism>
<dbReference type="GO" id="GO:0004016">
    <property type="term" value="F:adenylate cyclase activity"/>
    <property type="evidence" value="ECO:0007669"/>
    <property type="project" value="TreeGrafter"/>
</dbReference>
<dbReference type="EMBL" id="BMMT01000010">
    <property type="protein sequence ID" value="GGI91490.1"/>
    <property type="molecule type" value="Genomic_DNA"/>
</dbReference>
<sequence length="881" mass="95639">MTGQRAELVGRQRELADLERLLACAPGVVLVTGPAGIGKTTTVEHFLSRRGQLRVARASGLPWERGTALGVVDQLLRGSPLPRDVAGLLAWCAEGPGLVVVDDAQWADLESLQALVSTHQRLVSERVLIVLVAREPELPVSVPRNAVVRIGPLTPADVRTLAMLHAGRDLSEPTAHELAAHTGGNPRHVRDLLDELPAQTWQEWTAVLPAPRAVADEVSRALRSCAATTRAFVEAAAVLGRTVPVAAAARLAGIEDPVTALHEACERGLVATVPGRGLLVLSFPDPLVHAAVYTGLPPLVRHRLHGDAAEFAEDEADRLHHLVARTPAPDAALAAELDAFAVEQAALGAWAVAGRALIDASRLSPDRADRERRLVRAVDALVGAGDLGRASAFSAQIESLPTSPLRDAVLAYLAIQRGRPTEAELLLTRAWERCRPSGEPEVAALICQRRVLHSLSRWHGPDLVAWGRRAVALADPQDPSAVESEAIMGLGLAATGRIEQARETYRDVVARVSRGAQSQRVQMGKGWLDFALDDPQTARRELEIAVPTQFRMGSIRISLWAQAWLARTEFALGSWDEALQTVVRAAVQLAETGLELVRPLVHWTGAQINALRGDLEAAQAHLQQASASAHSYEVMLIPACLARAQCAEAQSDYEGVLRALEPVVQLWPRQGVDEPGFWPWQDVYGNALVMTNRVAEADEFLRPHEDLAADRGHRSTRARLGYVRGRICAAQGDLDAAKESFEAALAHLRTLPLPYERARVHFAYGQTLRRAGKRRDADVVLRRARDGFAALGATTYVERCERELKAGGLRPKRSALDLTELTPQEQAVTKLVAAGMTNKQVAVELFISVKTVQFHLTRIYAKLGIRSRSELAARFHADPTT</sequence>
<dbReference type="InterPro" id="IPR016032">
    <property type="entry name" value="Sig_transdc_resp-reg_C-effctor"/>
</dbReference>
<dbReference type="CDD" id="cd06170">
    <property type="entry name" value="LuxR_C_like"/>
    <property type="match status" value="1"/>
</dbReference>
<dbReference type="InterPro" id="IPR036388">
    <property type="entry name" value="WH-like_DNA-bd_sf"/>
</dbReference>
<dbReference type="InterPro" id="IPR041664">
    <property type="entry name" value="AAA_16"/>
</dbReference>
<evidence type="ECO:0000313" key="4">
    <source>
        <dbReference type="EMBL" id="GGI91490.1"/>
    </source>
</evidence>
<dbReference type="InterPro" id="IPR000792">
    <property type="entry name" value="Tscrpt_reg_LuxR_C"/>
</dbReference>
<dbReference type="RefSeq" id="WP_188988183.1">
    <property type="nucleotide sequence ID" value="NZ_BMMT01000010.1"/>
</dbReference>
<dbReference type="GO" id="GO:0006355">
    <property type="term" value="P:regulation of DNA-templated transcription"/>
    <property type="evidence" value="ECO:0007669"/>
    <property type="project" value="InterPro"/>
</dbReference>
<keyword evidence="2" id="KW-0067">ATP-binding</keyword>
<evidence type="ECO:0000256" key="1">
    <source>
        <dbReference type="ARBA" id="ARBA00022741"/>
    </source>
</evidence>
<dbReference type="Proteomes" id="UP000597989">
    <property type="component" value="Unassembled WGS sequence"/>
</dbReference>
<dbReference type="InterPro" id="IPR027417">
    <property type="entry name" value="P-loop_NTPase"/>
</dbReference>
<feature type="domain" description="HTH luxR-type" evidence="3">
    <location>
        <begin position="814"/>
        <end position="879"/>
    </location>
</feature>
<dbReference type="GO" id="GO:0003677">
    <property type="term" value="F:DNA binding"/>
    <property type="evidence" value="ECO:0007669"/>
    <property type="project" value="InterPro"/>
</dbReference>
<dbReference type="SUPFAM" id="SSF46894">
    <property type="entry name" value="C-terminal effector domain of the bipartite response regulators"/>
    <property type="match status" value="1"/>
</dbReference>
<dbReference type="SUPFAM" id="SSF52540">
    <property type="entry name" value="P-loop containing nucleoside triphosphate hydrolases"/>
    <property type="match status" value="1"/>
</dbReference>
<dbReference type="Pfam" id="PF00196">
    <property type="entry name" value="GerE"/>
    <property type="match status" value="1"/>
</dbReference>
<dbReference type="PANTHER" id="PTHR16305">
    <property type="entry name" value="TESTICULAR SOLUBLE ADENYLYL CYCLASE"/>
    <property type="match status" value="1"/>
</dbReference>
<gene>
    <name evidence="4" type="ORF">GCM10011581_30720</name>
</gene>
<evidence type="ECO:0000256" key="2">
    <source>
        <dbReference type="ARBA" id="ARBA00022840"/>
    </source>
</evidence>
<dbReference type="AlphaFoldDB" id="A0A917NDA3"/>
<dbReference type="Pfam" id="PF13191">
    <property type="entry name" value="AAA_16"/>
    <property type="match status" value="1"/>
</dbReference>
<dbReference type="InterPro" id="IPR011990">
    <property type="entry name" value="TPR-like_helical_dom_sf"/>
</dbReference>
<reference evidence="4 5" key="1">
    <citation type="journal article" date="2014" name="Int. J. Syst. Evol. Microbiol.">
        <title>Complete genome sequence of Corynebacterium casei LMG S-19264T (=DSM 44701T), isolated from a smear-ripened cheese.</title>
        <authorList>
            <consortium name="US DOE Joint Genome Institute (JGI-PGF)"/>
            <person name="Walter F."/>
            <person name="Albersmeier A."/>
            <person name="Kalinowski J."/>
            <person name="Ruckert C."/>
        </authorList>
    </citation>
    <scope>NUCLEOTIDE SEQUENCE [LARGE SCALE GENOMIC DNA]</scope>
    <source>
        <strain evidence="4 5">CGMCC 4.7206</strain>
    </source>
</reference>
<protein>
    <submittedName>
        <fullName evidence="4">LuxR family transcriptional regulator</fullName>
    </submittedName>
</protein>
<dbReference type="GO" id="GO:0005524">
    <property type="term" value="F:ATP binding"/>
    <property type="evidence" value="ECO:0007669"/>
    <property type="project" value="UniProtKB-KW"/>
</dbReference>
<name>A0A917NDA3_9PSEU</name>
<dbReference type="PRINTS" id="PR00038">
    <property type="entry name" value="HTHLUXR"/>
</dbReference>
<dbReference type="PROSITE" id="PS00622">
    <property type="entry name" value="HTH_LUXR_1"/>
    <property type="match status" value="1"/>
</dbReference>
<dbReference type="SUPFAM" id="SSF48452">
    <property type="entry name" value="TPR-like"/>
    <property type="match status" value="2"/>
</dbReference>
<dbReference type="Gene3D" id="1.10.10.10">
    <property type="entry name" value="Winged helix-like DNA-binding domain superfamily/Winged helix DNA-binding domain"/>
    <property type="match status" value="1"/>
</dbReference>
<dbReference type="GO" id="GO:0005737">
    <property type="term" value="C:cytoplasm"/>
    <property type="evidence" value="ECO:0007669"/>
    <property type="project" value="TreeGrafter"/>
</dbReference>
<dbReference type="PROSITE" id="PS50043">
    <property type="entry name" value="HTH_LUXR_2"/>
    <property type="match status" value="1"/>
</dbReference>
<accession>A0A917NDA3</accession>
<keyword evidence="1" id="KW-0547">Nucleotide-binding</keyword>
<proteinExistence type="predicted"/>
<dbReference type="SMART" id="SM00421">
    <property type="entry name" value="HTH_LUXR"/>
    <property type="match status" value="1"/>
</dbReference>
<comment type="caution">
    <text evidence="4">The sequence shown here is derived from an EMBL/GenBank/DDBJ whole genome shotgun (WGS) entry which is preliminary data.</text>
</comment>
<dbReference type="Gene3D" id="1.25.40.10">
    <property type="entry name" value="Tetratricopeptide repeat domain"/>
    <property type="match status" value="1"/>
</dbReference>